<dbReference type="AlphaFoldDB" id="A0A6A5ZLH3"/>
<gene>
    <name evidence="2" type="ORF">BDV96DRAFT_628472</name>
</gene>
<evidence type="ECO:0000313" key="3">
    <source>
        <dbReference type="Proteomes" id="UP000799770"/>
    </source>
</evidence>
<dbReference type="EMBL" id="ML977314">
    <property type="protein sequence ID" value="KAF2119854.1"/>
    <property type="molecule type" value="Genomic_DNA"/>
</dbReference>
<feature type="region of interest" description="Disordered" evidence="1">
    <location>
        <begin position="19"/>
        <end position="56"/>
    </location>
</feature>
<dbReference type="OrthoDB" id="3799942at2759"/>
<feature type="compositionally biased region" description="Polar residues" evidence="1">
    <location>
        <begin position="241"/>
        <end position="252"/>
    </location>
</feature>
<dbReference type="Proteomes" id="UP000799770">
    <property type="component" value="Unassembled WGS sequence"/>
</dbReference>
<feature type="compositionally biased region" description="Low complexity" evidence="1">
    <location>
        <begin position="105"/>
        <end position="116"/>
    </location>
</feature>
<keyword evidence="3" id="KW-1185">Reference proteome</keyword>
<sequence length="670" mass="72060">MSFNPLSLLGRMYNYLRPSPSSAASSPDGATTPSTSSSSATSGHGTAFSGGPQMFVHNTHANKHHRANYLSSAHNSANSTPSDHPHVFKHNIDTSGHDATPIARSTSSSPGGSHTSVHNTHLADHGGDSSCSASSSSPGSVEAFVHNATSSPINLLPINRSSADNVSPISSGITGTQNKPDVNSPTSSVPLRDTMFGIPTFGEHTRLASSLPNLNMAGGSSSKQPQKEHLALPTAAPSALDASTTAGETANESGRKKLDPTSPASLKRTGKTKEEIEAKIFMEEDDGTLPDGYIGTYEDVRYYHLPQPPHDCGSNNLHELVCKHYVSAPSSSSCGLNCKTPNINVEAFKCRECHDLVMSILHNELSDTQKQKIETAAAAGRHLFVIGFCVEFVTNWVAKRGKEMHGVAETVMGVLQFDYGRNCDKATAPEVKFSSIVEQIQLRDEYRVRKKFERQHAGASGTKREETATAPIATDEQPAKQQRTRLELGTEPLPEPNPTTKRKEAAADEAPLKPAKQQRTKLGTVPEPVSARTRGKKRDAPEEPPIALKRVSRSKPSVQFGHVSTPGAPPPLSTAPVSARTRQKRGPIVEEPLPSPMGPRFGKVGLEAPRGKIGALPVQRKRGVGEDTEAEQLKRSRLDSYRLPREDARRADEGWEGAVGEETPWNDDEL</sequence>
<feature type="region of interest" description="Disordered" evidence="1">
    <location>
        <begin position="72"/>
        <end position="141"/>
    </location>
</feature>
<organism evidence="2 3">
    <name type="scientific">Lophiotrema nucula</name>
    <dbReference type="NCBI Taxonomy" id="690887"/>
    <lineage>
        <taxon>Eukaryota</taxon>
        <taxon>Fungi</taxon>
        <taxon>Dikarya</taxon>
        <taxon>Ascomycota</taxon>
        <taxon>Pezizomycotina</taxon>
        <taxon>Dothideomycetes</taxon>
        <taxon>Pleosporomycetidae</taxon>
        <taxon>Pleosporales</taxon>
        <taxon>Lophiotremataceae</taxon>
        <taxon>Lophiotrema</taxon>
    </lineage>
</organism>
<feature type="compositionally biased region" description="Low complexity" evidence="1">
    <location>
        <begin position="19"/>
        <end position="51"/>
    </location>
</feature>
<feature type="region of interest" description="Disordered" evidence="1">
    <location>
        <begin position="212"/>
        <end position="271"/>
    </location>
</feature>
<accession>A0A6A5ZLH3</accession>
<feature type="region of interest" description="Disordered" evidence="1">
    <location>
        <begin position="453"/>
        <end position="670"/>
    </location>
</feature>
<feature type="compositionally biased region" description="Polar residues" evidence="1">
    <location>
        <begin position="212"/>
        <end position="224"/>
    </location>
</feature>
<evidence type="ECO:0000256" key="1">
    <source>
        <dbReference type="SAM" id="MobiDB-lite"/>
    </source>
</evidence>
<proteinExistence type="predicted"/>
<reference evidence="2" key="1">
    <citation type="journal article" date="2020" name="Stud. Mycol.">
        <title>101 Dothideomycetes genomes: a test case for predicting lifestyles and emergence of pathogens.</title>
        <authorList>
            <person name="Haridas S."/>
            <person name="Albert R."/>
            <person name="Binder M."/>
            <person name="Bloem J."/>
            <person name="Labutti K."/>
            <person name="Salamov A."/>
            <person name="Andreopoulos B."/>
            <person name="Baker S."/>
            <person name="Barry K."/>
            <person name="Bills G."/>
            <person name="Bluhm B."/>
            <person name="Cannon C."/>
            <person name="Castanera R."/>
            <person name="Culley D."/>
            <person name="Daum C."/>
            <person name="Ezra D."/>
            <person name="Gonzalez J."/>
            <person name="Henrissat B."/>
            <person name="Kuo A."/>
            <person name="Liang C."/>
            <person name="Lipzen A."/>
            <person name="Lutzoni F."/>
            <person name="Magnuson J."/>
            <person name="Mondo S."/>
            <person name="Nolan M."/>
            <person name="Ohm R."/>
            <person name="Pangilinan J."/>
            <person name="Park H.-J."/>
            <person name="Ramirez L."/>
            <person name="Alfaro M."/>
            <person name="Sun H."/>
            <person name="Tritt A."/>
            <person name="Yoshinaga Y."/>
            <person name="Zwiers L.-H."/>
            <person name="Turgeon B."/>
            <person name="Goodwin S."/>
            <person name="Spatafora J."/>
            <person name="Crous P."/>
            <person name="Grigoriev I."/>
        </authorList>
    </citation>
    <scope>NUCLEOTIDE SEQUENCE</scope>
    <source>
        <strain evidence="2">CBS 627.86</strain>
    </source>
</reference>
<feature type="compositionally biased region" description="Polar residues" evidence="1">
    <location>
        <begin position="72"/>
        <end position="82"/>
    </location>
</feature>
<feature type="compositionally biased region" description="Basic and acidic residues" evidence="1">
    <location>
        <begin position="83"/>
        <end position="96"/>
    </location>
</feature>
<feature type="compositionally biased region" description="Basic and acidic residues" evidence="1">
    <location>
        <begin position="631"/>
        <end position="653"/>
    </location>
</feature>
<feature type="compositionally biased region" description="Low complexity" evidence="1">
    <location>
        <begin position="128"/>
        <end position="140"/>
    </location>
</feature>
<feature type="compositionally biased region" description="Polar residues" evidence="1">
    <location>
        <begin position="167"/>
        <end position="189"/>
    </location>
</feature>
<name>A0A6A5ZLH3_9PLEO</name>
<feature type="region of interest" description="Disordered" evidence="1">
    <location>
        <begin position="167"/>
        <end position="191"/>
    </location>
</feature>
<evidence type="ECO:0000313" key="2">
    <source>
        <dbReference type="EMBL" id="KAF2119854.1"/>
    </source>
</evidence>
<protein>
    <submittedName>
        <fullName evidence="2">Uncharacterized protein</fullName>
    </submittedName>
</protein>